<dbReference type="GO" id="GO:0016811">
    <property type="term" value="F:hydrolase activity, acting on carbon-nitrogen (but not peptide) bonds, in linear amides"/>
    <property type="evidence" value="ECO:0007669"/>
    <property type="project" value="TreeGrafter"/>
</dbReference>
<gene>
    <name evidence="1" type="ORF">MM415A01483_0014</name>
</gene>
<dbReference type="AlphaFoldDB" id="A0A6M3K2I0"/>
<dbReference type="InterPro" id="IPR003737">
    <property type="entry name" value="GlcNAc_PI_deacetylase-related"/>
</dbReference>
<dbReference type="Gene3D" id="3.40.50.10320">
    <property type="entry name" value="LmbE-like"/>
    <property type="match status" value="1"/>
</dbReference>
<name>A0A6M3K2I0_9ZZZZ</name>
<dbReference type="PANTHER" id="PTHR12993">
    <property type="entry name" value="N-ACETYLGLUCOSAMINYL-PHOSPHATIDYLINOSITOL DE-N-ACETYLASE-RELATED"/>
    <property type="match status" value="1"/>
</dbReference>
<proteinExistence type="predicted"/>
<accession>A0A6M3K2I0</accession>
<dbReference type="SUPFAM" id="SSF102588">
    <property type="entry name" value="LmbE-like"/>
    <property type="match status" value="1"/>
</dbReference>
<dbReference type="InterPro" id="IPR024078">
    <property type="entry name" value="LmbE-like_dom_sf"/>
</dbReference>
<dbReference type="EMBL" id="MT142232">
    <property type="protein sequence ID" value="QJA76576.1"/>
    <property type="molecule type" value="Genomic_DNA"/>
</dbReference>
<organism evidence="1">
    <name type="scientific">viral metagenome</name>
    <dbReference type="NCBI Taxonomy" id="1070528"/>
    <lineage>
        <taxon>unclassified sequences</taxon>
        <taxon>metagenomes</taxon>
        <taxon>organismal metagenomes</taxon>
    </lineage>
</organism>
<dbReference type="Pfam" id="PF02585">
    <property type="entry name" value="PIG-L"/>
    <property type="match status" value="1"/>
</dbReference>
<evidence type="ECO:0000313" key="1">
    <source>
        <dbReference type="EMBL" id="QJA76576.1"/>
    </source>
</evidence>
<sequence>MKILAIGAHPADAIDLAGGTLFLHKKAGHEVIVVSVTTGVHTHGTDILDNEDKEKYAIVLKQKEFSNACDCLGIHGLSWRFSDESLIQDWNLLHSLMVLIRIEKPDIVITHHPNEYAHWDHSVVGEAVCRALKAAIKSPGEDKYWVPTVYFFGVQFRPENARIGVVPQPPDILIDIEGELARKKVEALYAFKSQGYNDVSMLWNRMRSFESEMGRADGLKYSEGFILYYPLKRTLLPVNTIGGFYNKEVKNGN</sequence>
<protein>
    <submittedName>
        <fullName evidence="1">Putative N-acetylglucosaminylphosphatidylinositol de-N-acetylase</fullName>
    </submittedName>
</protein>
<reference evidence="1" key="1">
    <citation type="submission" date="2020-03" db="EMBL/GenBank/DDBJ databases">
        <title>The deep terrestrial virosphere.</title>
        <authorList>
            <person name="Holmfeldt K."/>
            <person name="Nilsson E."/>
            <person name="Simone D."/>
            <person name="Lopez-Fernandez M."/>
            <person name="Wu X."/>
            <person name="de Brujin I."/>
            <person name="Lundin D."/>
            <person name="Andersson A."/>
            <person name="Bertilsson S."/>
            <person name="Dopson M."/>
        </authorList>
    </citation>
    <scope>NUCLEOTIDE SEQUENCE</scope>
    <source>
        <strain evidence="1">MM415A01483</strain>
    </source>
</reference>
<dbReference type="PANTHER" id="PTHR12993:SF11">
    <property type="entry name" value="N-ACETYLGLUCOSAMINYL-PHOSPHATIDYLINOSITOL DE-N-ACETYLASE"/>
    <property type="match status" value="1"/>
</dbReference>